<protein>
    <submittedName>
        <fullName evidence="2">Receptor binding protein</fullName>
    </submittedName>
</protein>
<sequence length="262" mass="29854">MYGYSRLEKHNDIVAFELSDNMSINGTPVNEIVDGYRQLSVSGRGLVGQEVKTTSIAGRRGVWIEEISEPSRVLEIKYQLEAKTSEELREKFDKLNLFLRTTNSSNLLEVTFKDEPNFTYFAIFNGADNFEENSKSIVSRFSLLVPDGYKKSRLKESVGQIELTGAFEVMPEKIVVTTTKTTNTVRVTNGRQTISFTGAYDVNQDITILFETNEVKALYKGRSILSELDLFSDLENFKVRNLDTVSATNARVKEVKWRDERR</sequence>
<name>A0A8S5QZM2_9CAUD</name>
<dbReference type="InterPro" id="IPR006520">
    <property type="entry name" value="Dit_BPSPP_N"/>
</dbReference>
<evidence type="ECO:0000259" key="1">
    <source>
        <dbReference type="Pfam" id="PF05709"/>
    </source>
</evidence>
<feature type="domain" description="Siphovirus-type tail component RIFT-related" evidence="1">
    <location>
        <begin position="35"/>
        <end position="142"/>
    </location>
</feature>
<evidence type="ECO:0000313" key="2">
    <source>
        <dbReference type="EMBL" id="DAE24370.1"/>
    </source>
</evidence>
<dbReference type="InterPro" id="IPR008841">
    <property type="entry name" value="Siphovirus-type_tail_N"/>
</dbReference>
<reference evidence="2" key="1">
    <citation type="journal article" date="2021" name="Proc. Natl. Acad. Sci. U.S.A.">
        <title>A Catalog of Tens of Thousands of Viruses from Human Metagenomes Reveals Hidden Associations with Chronic Diseases.</title>
        <authorList>
            <person name="Tisza M.J."/>
            <person name="Buck C.B."/>
        </authorList>
    </citation>
    <scope>NUCLEOTIDE SEQUENCE</scope>
    <source>
        <strain evidence="2">CtOow3</strain>
    </source>
</reference>
<proteinExistence type="predicted"/>
<organism evidence="2">
    <name type="scientific">Siphoviridae sp. ctOow3</name>
    <dbReference type="NCBI Taxonomy" id="2826315"/>
    <lineage>
        <taxon>Viruses</taxon>
        <taxon>Duplodnaviria</taxon>
        <taxon>Heunggongvirae</taxon>
        <taxon>Uroviricota</taxon>
        <taxon>Caudoviricetes</taxon>
    </lineage>
</organism>
<dbReference type="EMBL" id="BK015773">
    <property type="protein sequence ID" value="DAE24370.1"/>
    <property type="molecule type" value="Genomic_DNA"/>
</dbReference>
<dbReference type="Gene3D" id="2.40.30.200">
    <property type="match status" value="1"/>
</dbReference>
<accession>A0A8S5QZM2</accession>
<dbReference type="Pfam" id="PF05709">
    <property type="entry name" value="Sipho_tail"/>
    <property type="match status" value="1"/>
</dbReference>
<keyword evidence="2" id="KW-0675">Receptor</keyword>
<dbReference type="NCBIfam" id="TIGR01633">
    <property type="entry name" value="phi3626_gp14_N"/>
    <property type="match status" value="1"/>
</dbReference>
<dbReference type="Gene3D" id="2.60.120.860">
    <property type="match status" value="1"/>
</dbReference>